<keyword evidence="2" id="KW-1185">Reference proteome</keyword>
<proteinExistence type="predicted"/>
<evidence type="ECO:0000313" key="2">
    <source>
        <dbReference type="Proteomes" id="UP000309128"/>
    </source>
</evidence>
<sequence>MSQQDLKPISIVCGDCGTTDERAIAGDDMGQAARATLRRAGWRRDETGDHCPRHIPVKELTAQAGLPAGGKLRELLPELARYVLPPLAKAQPPIITVEDLDRYTDVALLDVAGFGAARLTKLKDALAGRIGRTEALT</sequence>
<evidence type="ECO:0000313" key="1">
    <source>
        <dbReference type="EMBL" id="TMR10994.1"/>
    </source>
</evidence>
<dbReference type="EMBL" id="VCKY01000170">
    <property type="protein sequence ID" value="TMR10994.1"/>
    <property type="molecule type" value="Genomic_DNA"/>
</dbReference>
<organism evidence="1 2">
    <name type="scientific">Nonomuraea turkmeniaca</name>
    <dbReference type="NCBI Taxonomy" id="103838"/>
    <lineage>
        <taxon>Bacteria</taxon>
        <taxon>Bacillati</taxon>
        <taxon>Actinomycetota</taxon>
        <taxon>Actinomycetes</taxon>
        <taxon>Streptosporangiales</taxon>
        <taxon>Streptosporangiaceae</taxon>
        <taxon>Nonomuraea</taxon>
    </lineage>
</organism>
<protein>
    <submittedName>
        <fullName evidence="1">Uncharacterized protein</fullName>
    </submittedName>
</protein>
<dbReference type="AlphaFoldDB" id="A0A5S4F4Z3"/>
<comment type="caution">
    <text evidence="1">The sequence shown here is derived from an EMBL/GenBank/DDBJ whole genome shotgun (WGS) entry which is preliminary data.</text>
</comment>
<name>A0A5S4F4Z3_9ACTN</name>
<dbReference type="RefSeq" id="WP_138671371.1">
    <property type="nucleotide sequence ID" value="NZ_VCKY01000170.1"/>
</dbReference>
<dbReference type="Proteomes" id="UP000309128">
    <property type="component" value="Unassembled WGS sequence"/>
</dbReference>
<gene>
    <name evidence="1" type="ORF">ETD86_37395</name>
</gene>
<reference evidence="1 2" key="1">
    <citation type="submission" date="2019-05" db="EMBL/GenBank/DDBJ databases">
        <title>Draft genome sequence of Nonomuraea turkmeniaca DSM 43926.</title>
        <authorList>
            <person name="Saricaoglu S."/>
            <person name="Isik K."/>
        </authorList>
    </citation>
    <scope>NUCLEOTIDE SEQUENCE [LARGE SCALE GENOMIC DNA]</scope>
    <source>
        <strain evidence="1 2">DSM 43926</strain>
    </source>
</reference>
<accession>A0A5S4F4Z3</accession>